<feature type="region of interest" description="Disordered" evidence="1">
    <location>
        <begin position="207"/>
        <end position="237"/>
    </location>
</feature>
<feature type="compositionally biased region" description="Basic residues" evidence="1">
    <location>
        <begin position="96"/>
        <end position="112"/>
    </location>
</feature>
<feature type="compositionally biased region" description="Polar residues" evidence="1">
    <location>
        <begin position="207"/>
        <end position="224"/>
    </location>
</feature>
<feature type="compositionally biased region" description="Basic residues" evidence="1">
    <location>
        <begin position="316"/>
        <end position="325"/>
    </location>
</feature>
<sequence>MLLGTHDGGAHHHSRSISSHAAPDERPGQRRVGPHPPCPDAAGEFSGPPVSGSSLRWSDFCPRSLSGRRLPGASSGRSMGCRSPPRPTRTPESRRCRPRQHHRPRPIPRARRPGGSSCSPARETAAKMIIWLTAPRRPSHRPTRIGTGDPARSNRVLLGTHDGGVRHRLPLHLPHRPAGAPLARVHAARPAAWASCAVLGDVVPSMSTRTPHSCRTLSATSSGQPLHDDRPQGASRRSCSIVLTSRDDQQHRCPDQDGGWVHLGGWGARVSAFAGTAIGRSQDRIPASSGGYTAPGAHGRTRSRTPPAPATTGSAHGRRRGPALHRVARCGPILTATIRRGRPQAAGDPIR</sequence>
<evidence type="ECO:0000313" key="3">
    <source>
        <dbReference type="Proteomes" id="UP000184501"/>
    </source>
</evidence>
<feature type="region of interest" description="Disordered" evidence="1">
    <location>
        <begin position="281"/>
        <end position="325"/>
    </location>
</feature>
<protein>
    <submittedName>
        <fullName evidence="2">Uncharacterized protein</fullName>
    </submittedName>
</protein>
<feature type="region of interest" description="Disordered" evidence="1">
    <location>
        <begin position="1"/>
        <end position="121"/>
    </location>
</feature>
<dbReference type="Proteomes" id="UP000184501">
    <property type="component" value="Unassembled WGS sequence"/>
</dbReference>
<organism evidence="2 3">
    <name type="scientific">Streptoalloteichus hindustanus</name>
    <dbReference type="NCBI Taxonomy" id="2017"/>
    <lineage>
        <taxon>Bacteria</taxon>
        <taxon>Bacillati</taxon>
        <taxon>Actinomycetota</taxon>
        <taxon>Actinomycetes</taxon>
        <taxon>Pseudonocardiales</taxon>
        <taxon>Pseudonocardiaceae</taxon>
        <taxon>Streptoalloteichus</taxon>
    </lineage>
</organism>
<name>A0A1M5LPL5_STRHI</name>
<evidence type="ECO:0000256" key="1">
    <source>
        <dbReference type="SAM" id="MobiDB-lite"/>
    </source>
</evidence>
<dbReference type="STRING" id="2017.SAMN05444320_1129"/>
<dbReference type="EMBL" id="FQVN01000012">
    <property type="protein sequence ID" value="SHG66840.1"/>
    <property type="molecule type" value="Genomic_DNA"/>
</dbReference>
<dbReference type="AlphaFoldDB" id="A0A1M5LPL5"/>
<evidence type="ECO:0000313" key="2">
    <source>
        <dbReference type="EMBL" id="SHG66840.1"/>
    </source>
</evidence>
<proteinExistence type="predicted"/>
<gene>
    <name evidence="2" type="ORF">SAMN05444320_1129</name>
</gene>
<reference evidence="2 3" key="1">
    <citation type="submission" date="2016-11" db="EMBL/GenBank/DDBJ databases">
        <authorList>
            <person name="Jaros S."/>
            <person name="Januszkiewicz K."/>
            <person name="Wedrychowicz H."/>
        </authorList>
    </citation>
    <scope>NUCLEOTIDE SEQUENCE [LARGE SCALE GENOMIC DNA]</scope>
    <source>
        <strain evidence="2 3">DSM 44523</strain>
    </source>
</reference>
<keyword evidence="3" id="KW-1185">Reference proteome</keyword>
<accession>A0A1M5LPL5</accession>